<name>A0A3M7MAB9_9PLEO</name>
<keyword evidence="1" id="KW-0472">Membrane</keyword>
<evidence type="ECO:0000256" key="1">
    <source>
        <dbReference type="SAM" id="Phobius"/>
    </source>
</evidence>
<dbReference type="AlphaFoldDB" id="A0A3M7MAB9"/>
<keyword evidence="3" id="KW-1185">Reference proteome</keyword>
<keyword evidence="1" id="KW-1133">Transmembrane helix</keyword>
<organism evidence="2 3">
    <name type="scientific">Pyrenophora seminiperda CCB06</name>
    <dbReference type="NCBI Taxonomy" id="1302712"/>
    <lineage>
        <taxon>Eukaryota</taxon>
        <taxon>Fungi</taxon>
        <taxon>Dikarya</taxon>
        <taxon>Ascomycota</taxon>
        <taxon>Pezizomycotina</taxon>
        <taxon>Dothideomycetes</taxon>
        <taxon>Pleosporomycetidae</taxon>
        <taxon>Pleosporales</taxon>
        <taxon>Pleosporineae</taxon>
        <taxon>Pleosporaceae</taxon>
        <taxon>Pyrenophora</taxon>
    </lineage>
</organism>
<sequence length="111" mass="11958">MTAKLGTISAPLVALIAVAGIATLIGLVVLIALLLDVPKRKERKNNRGILSVEEMRKKSTERDDDAEKGGVEVAVTVLPTVKSMNSLYQGSEDTLVPTVPEKCRCKRSRKG</sequence>
<evidence type="ECO:0000313" key="3">
    <source>
        <dbReference type="Proteomes" id="UP000265663"/>
    </source>
</evidence>
<dbReference type="Proteomes" id="UP000265663">
    <property type="component" value="Unassembled WGS sequence"/>
</dbReference>
<feature type="transmembrane region" description="Helical" evidence="1">
    <location>
        <begin position="12"/>
        <end position="35"/>
    </location>
</feature>
<evidence type="ECO:0000313" key="2">
    <source>
        <dbReference type="EMBL" id="RMZ71473.1"/>
    </source>
</evidence>
<dbReference type="OrthoDB" id="3791095at2759"/>
<reference evidence="2 3" key="1">
    <citation type="journal article" date="2014" name="PLoS ONE">
        <title>De novo Genome Assembly of the Fungal Plant Pathogen Pyrenophora semeniperda.</title>
        <authorList>
            <person name="Soliai M.M."/>
            <person name="Meyer S.E."/>
            <person name="Udall J.A."/>
            <person name="Elzinga D.E."/>
            <person name="Hermansen R.A."/>
            <person name="Bodily P.M."/>
            <person name="Hart A.A."/>
            <person name="Coleman C.E."/>
        </authorList>
    </citation>
    <scope>NUCLEOTIDE SEQUENCE [LARGE SCALE GENOMIC DNA]</scope>
    <source>
        <strain evidence="2 3">CCB06</strain>
        <tissue evidence="2">Mycelium</tissue>
    </source>
</reference>
<protein>
    <submittedName>
        <fullName evidence="2">Uncharacterized protein</fullName>
    </submittedName>
</protein>
<accession>A0A3M7MAB9</accession>
<gene>
    <name evidence="2" type="ORF">GMOD_00006588</name>
</gene>
<keyword evidence="1" id="KW-0812">Transmembrane</keyword>
<proteinExistence type="predicted"/>
<dbReference type="EMBL" id="KE747827">
    <property type="protein sequence ID" value="RMZ71473.1"/>
    <property type="molecule type" value="Genomic_DNA"/>
</dbReference>